<dbReference type="Proteomes" id="UP000002748">
    <property type="component" value="Unassembled WGS sequence"/>
</dbReference>
<dbReference type="SUPFAM" id="SSF51735">
    <property type="entry name" value="NAD(P)-binding Rossmann-fold domains"/>
    <property type="match status" value="1"/>
</dbReference>
<keyword evidence="2" id="KW-0560">Oxidoreductase</keyword>
<dbReference type="GeneID" id="25989402"/>
<dbReference type="Gene3D" id="1.10.1040.10">
    <property type="entry name" value="N-(1-d-carboxylethyl)-l-norvaline Dehydrogenase, domain 2"/>
    <property type="match status" value="1"/>
</dbReference>
<dbReference type="PIRSF" id="PIRSF000103">
    <property type="entry name" value="HIBADH"/>
    <property type="match status" value="1"/>
</dbReference>
<dbReference type="VEuPathDB" id="FungiDB:A1Q1_05890"/>
<dbReference type="InterPro" id="IPR008927">
    <property type="entry name" value="6-PGluconate_DH-like_C_sf"/>
</dbReference>
<feature type="domain" description="6-phosphogluconate dehydrogenase NADP-binding" evidence="5">
    <location>
        <begin position="3"/>
        <end position="161"/>
    </location>
</feature>
<dbReference type="GO" id="GO:0051287">
    <property type="term" value="F:NAD binding"/>
    <property type="evidence" value="ECO:0007669"/>
    <property type="project" value="InterPro"/>
</dbReference>
<protein>
    <recommendedName>
        <fullName evidence="9">6-phosphogluconate dehydrogenase NADP-binding domain-containing protein</fullName>
    </recommendedName>
</protein>
<evidence type="ECO:0000259" key="6">
    <source>
        <dbReference type="Pfam" id="PF14833"/>
    </source>
</evidence>
<organism evidence="7 8">
    <name type="scientific">Trichosporon asahii var. asahii (strain ATCC 90039 / CBS 2479 / JCM 2466 / KCTC 7840 / NBRC 103889/ NCYC 2677 / UAMH 7654)</name>
    <name type="common">Yeast</name>
    <dbReference type="NCBI Taxonomy" id="1186058"/>
    <lineage>
        <taxon>Eukaryota</taxon>
        <taxon>Fungi</taxon>
        <taxon>Dikarya</taxon>
        <taxon>Basidiomycota</taxon>
        <taxon>Agaricomycotina</taxon>
        <taxon>Tremellomycetes</taxon>
        <taxon>Trichosporonales</taxon>
        <taxon>Trichosporonaceae</taxon>
        <taxon>Trichosporon</taxon>
    </lineage>
</organism>
<dbReference type="AlphaFoldDB" id="J5SI23"/>
<evidence type="ECO:0000313" key="7">
    <source>
        <dbReference type="EMBL" id="EJT45741.1"/>
    </source>
</evidence>
<dbReference type="RefSeq" id="XP_014176574.1">
    <property type="nucleotide sequence ID" value="XM_014321099.1"/>
</dbReference>
<accession>J5SI23</accession>
<dbReference type="GO" id="GO:0050661">
    <property type="term" value="F:NADP binding"/>
    <property type="evidence" value="ECO:0007669"/>
    <property type="project" value="InterPro"/>
</dbReference>
<dbReference type="InterPro" id="IPR051265">
    <property type="entry name" value="HIBADH-related_NP60_sf"/>
</dbReference>
<dbReference type="Gene3D" id="3.40.50.720">
    <property type="entry name" value="NAD(P)-binding Rossmann-like Domain"/>
    <property type="match status" value="1"/>
</dbReference>
<dbReference type="Pfam" id="PF14833">
    <property type="entry name" value="NAD_binding_11"/>
    <property type="match status" value="1"/>
</dbReference>
<gene>
    <name evidence="7" type="ORF">A1Q1_05890</name>
</gene>
<evidence type="ECO:0000259" key="5">
    <source>
        <dbReference type="Pfam" id="PF03446"/>
    </source>
</evidence>
<evidence type="ECO:0000256" key="1">
    <source>
        <dbReference type="ARBA" id="ARBA00007598"/>
    </source>
</evidence>
<dbReference type="SUPFAM" id="SSF48179">
    <property type="entry name" value="6-phosphogluconate dehydrogenase C-terminal domain-like"/>
    <property type="match status" value="1"/>
</dbReference>
<evidence type="ECO:0000256" key="3">
    <source>
        <dbReference type="ARBA" id="ARBA00023027"/>
    </source>
</evidence>
<dbReference type="InterPro" id="IPR036291">
    <property type="entry name" value="NAD(P)-bd_dom_sf"/>
</dbReference>
<dbReference type="InterPro" id="IPR013328">
    <property type="entry name" value="6PGD_dom2"/>
</dbReference>
<name>J5SI23_TRIAS</name>
<dbReference type="EMBL" id="ALBS01000322">
    <property type="protein sequence ID" value="EJT45741.1"/>
    <property type="molecule type" value="Genomic_DNA"/>
</dbReference>
<dbReference type="InterPro" id="IPR006115">
    <property type="entry name" value="6PGDH_NADP-bd"/>
</dbReference>
<evidence type="ECO:0000313" key="8">
    <source>
        <dbReference type="Proteomes" id="UP000002748"/>
    </source>
</evidence>
<comment type="similarity">
    <text evidence="1">Belongs to the HIBADH-related family. NP60 subfamily.</text>
</comment>
<proteinExistence type="inferred from homology"/>
<feature type="active site" evidence="4">
    <location>
        <position position="175"/>
    </location>
</feature>
<dbReference type="OrthoDB" id="435038at2759"/>
<dbReference type="InterPro" id="IPR029154">
    <property type="entry name" value="HIBADH-like_NADP-bd"/>
</dbReference>
<sequence>MTKIAYAGLGNMGLAIAPHLSKWAKENGAQFAVWNRTQAKYDELRPNVAEDTQCATDLKDLADSDIVFLSVLNDAATQSVVQTLTDAGFKGIFVDQSSVQPNTSSANCETAAKTGAKYLAAPVFGRPDAAAAAQLIQVVAGDQEAIKSVKPLLDTSARIVLNLGTEVYKAANTLKLMGNAMILGVIELLGETFALGEATGIDSHVFQQFIEAFFPTPSFKAYSKKIEGGNFDGKGGFRLEGGLKDANNILGVGASLGKPVPMPTIEIAKKNMERAAELGGKDMDWSSLSAVLRENAGLPPFKVEQKKSS</sequence>
<evidence type="ECO:0008006" key="9">
    <source>
        <dbReference type="Google" id="ProtNLM"/>
    </source>
</evidence>
<reference evidence="7 8" key="1">
    <citation type="journal article" date="2012" name="Eukaryot. Cell">
        <title>Draft genome sequence of CBS 2479, the standard type strain of Trichosporon asahii.</title>
        <authorList>
            <person name="Yang R.Y."/>
            <person name="Li H.T."/>
            <person name="Zhu H."/>
            <person name="Zhou G.P."/>
            <person name="Wang M."/>
            <person name="Wang L."/>
        </authorList>
    </citation>
    <scope>NUCLEOTIDE SEQUENCE [LARGE SCALE GENOMIC DNA]</scope>
    <source>
        <strain evidence="8">ATCC 90039 / CBS 2479 / JCM 2466 / KCTC 7840 / NCYC 2677 / UAMH 7654</strain>
    </source>
</reference>
<evidence type="ECO:0000256" key="2">
    <source>
        <dbReference type="ARBA" id="ARBA00023002"/>
    </source>
</evidence>
<dbReference type="KEGG" id="tasa:A1Q1_05890"/>
<dbReference type="GO" id="GO:0016491">
    <property type="term" value="F:oxidoreductase activity"/>
    <property type="evidence" value="ECO:0007669"/>
    <property type="project" value="UniProtKB-KW"/>
</dbReference>
<feature type="domain" description="3-hydroxyisobutyrate dehydrogenase-like NAD-binding" evidence="6">
    <location>
        <begin position="170"/>
        <end position="289"/>
    </location>
</feature>
<comment type="caution">
    <text evidence="7">The sequence shown here is derived from an EMBL/GenBank/DDBJ whole genome shotgun (WGS) entry which is preliminary data.</text>
</comment>
<dbReference type="HOGENOM" id="CLU_035117_0_1_1"/>
<dbReference type="PANTHER" id="PTHR43580:SF8">
    <property type="entry name" value="6-PHOSPHOGLUCONATE DEHYDROGENASE NADP-BINDING DOMAIN-CONTAINING PROTEIN-RELATED"/>
    <property type="match status" value="1"/>
</dbReference>
<dbReference type="PANTHER" id="PTHR43580">
    <property type="entry name" value="OXIDOREDUCTASE GLYR1-RELATED"/>
    <property type="match status" value="1"/>
</dbReference>
<dbReference type="InterPro" id="IPR015815">
    <property type="entry name" value="HIBADH-related"/>
</dbReference>
<keyword evidence="3" id="KW-0520">NAD</keyword>
<evidence type="ECO:0000256" key="4">
    <source>
        <dbReference type="PIRSR" id="PIRSR000103-1"/>
    </source>
</evidence>
<dbReference type="Pfam" id="PF03446">
    <property type="entry name" value="NAD_binding_2"/>
    <property type="match status" value="1"/>
</dbReference>